<dbReference type="Proteomes" id="UP001235939">
    <property type="component" value="Chromosome 01"/>
</dbReference>
<gene>
    <name evidence="1" type="ORF">LAZ67_1001381</name>
</gene>
<sequence>MRPPKLYTSMLNFHFFMHLDNLCSKSFKTDNVIHWTKIIIGFIFYAEVRWLTRINNYSYLQQEIRSFFASKSKAILEFKDKE</sequence>
<reference evidence="1 2" key="1">
    <citation type="submission" date="2022-01" db="EMBL/GenBank/DDBJ databases">
        <title>A chromosomal length assembly of Cordylochernes scorpioides.</title>
        <authorList>
            <person name="Zeh D."/>
            <person name="Zeh J."/>
        </authorList>
    </citation>
    <scope>NUCLEOTIDE SEQUENCE [LARGE SCALE GENOMIC DNA]</scope>
    <source>
        <strain evidence="1">IN4F17</strain>
        <tissue evidence="1">Whole Body</tissue>
    </source>
</reference>
<organism evidence="1 2">
    <name type="scientific">Cordylochernes scorpioides</name>
    <dbReference type="NCBI Taxonomy" id="51811"/>
    <lineage>
        <taxon>Eukaryota</taxon>
        <taxon>Metazoa</taxon>
        <taxon>Ecdysozoa</taxon>
        <taxon>Arthropoda</taxon>
        <taxon>Chelicerata</taxon>
        <taxon>Arachnida</taxon>
        <taxon>Pseudoscorpiones</taxon>
        <taxon>Cheliferoidea</taxon>
        <taxon>Chernetidae</taxon>
        <taxon>Cordylochernes</taxon>
    </lineage>
</organism>
<proteinExistence type="predicted"/>
<evidence type="ECO:0008006" key="3">
    <source>
        <dbReference type="Google" id="ProtNLM"/>
    </source>
</evidence>
<name>A0ABY6JYN2_9ARAC</name>
<keyword evidence="2" id="KW-1185">Reference proteome</keyword>
<accession>A0ABY6JYN2</accession>
<dbReference type="EMBL" id="CP092863">
    <property type="protein sequence ID" value="UYV60512.1"/>
    <property type="molecule type" value="Genomic_DNA"/>
</dbReference>
<protein>
    <recommendedName>
        <fullName evidence="3">ATP synthase F0 subunit 8</fullName>
    </recommendedName>
</protein>
<evidence type="ECO:0000313" key="2">
    <source>
        <dbReference type="Proteomes" id="UP001235939"/>
    </source>
</evidence>
<evidence type="ECO:0000313" key="1">
    <source>
        <dbReference type="EMBL" id="UYV60512.1"/>
    </source>
</evidence>